<dbReference type="Pfam" id="PF17648">
    <property type="entry name" value="Luciferase"/>
    <property type="match status" value="1"/>
</dbReference>
<dbReference type="InterPro" id="IPR011009">
    <property type="entry name" value="Kinase-like_dom_sf"/>
</dbReference>
<dbReference type="PROSITE" id="PS50011">
    <property type="entry name" value="PROTEIN_KINASE_DOM"/>
    <property type="match status" value="1"/>
</dbReference>
<dbReference type="InterPro" id="IPR051334">
    <property type="entry name" value="SRPK"/>
</dbReference>
<evidence type="ECO:0000256" key="4">
    <source>
        <dbReference type="ARBA" id="ARBA00022741"/>
    </source>
</evidence>
<dbReference type="GO" id="GO:0050684">
    <property type="term" value="P:regulation of mRNA processing"/>
    <property type="evidence" value="ECO:0007669"/>
    <property type="project" value="TreeGrafter"/>
</dbReference>
<evidence type="ECO:0000256" key="5">
    <source>
        <dbReference type="ARBA" id="ARBA00022777"/>
    </source>
</evidence>
<proteinExistence type="predicted"/>
<dbReference type="GO" id="GO:0004674">
    <property type="term" value="F:protein serine/threonine kinase activity"/>
    <property type="evidence" value="ECO:0007669"/>
    <property type="project" value="UniProtKB-KW"/>
</dbReference>
<organism evidence="10 11">
    <name type="scientific">Colletotrichum tanaceti</name>
    <dbReference type="NCBI Taxonomy" id="1306861"/>
    <lineage>
        <taxon>Eukaryota</taxon>
        <taxon>Fungi</taxon>
        <taxon>Dikarya</taxon>
        <taxon>Ascomycota</taxon>
        <taxon>Pezizomycotina</taxon>
        <taxon>Sordariomycetes</taxon>
        <taxon>Hypocreomycetidae</taxon>
        <taxon>Glomerellales</taxon>
        <taxon>Glomerellaceae</taxon>
        <taxon>Colletotrichum</taxon>
        <taxon>Colletotrichum destructivum species complex</taxon>
    </lineage>
</organism>
<sequence>MASILRRLPLCGRQWKPLTFSNPNFKKIPSNEKMEEELFPDYTASRYYPVRIGEVLRNRYQIVGKLGFGASSTVWLARDLEELLDSFDVAGPGGCHRCLVHPPLWESVLTFLHRNPVRMLPAPVLAFVLRRLFLALDFLHAECQIIHTDIKADNIMFATEDDSVFSAFEEQELLNPSPRKLVDRRAVYLSRELQMPKEWGAPVLCDFGSAVVGDTEHTEDVQPDIYRAPEVILEAPWSYQIDIWNAGCMIWDLFEGGHLFTGHDPEHQTYRSRAHLAEIVALLGQPPQTLLDSGKSSHRFFTHEEMASPSQTLSLALEPLLRRPVLTTLLTSLSACVLAWAVRDYRAYIALGPGGVPHNFVGWLLVTLAIRPFALSQAAATWTGDFPAEGAHEDVEQVPRRRGDRAELGGIVPHRQLSQHAPERMREYIRNLFANAVTQNPTLLESKRSLYERNNSALFVSAPVLASSPAVPAACRTARGEIGHYHGDLSVHMYLSPADARLAVEKGWAERHRLALPRGSLFEGRFRVADSYLMIYGPRDEDEMEILAAFLRNGIRYMTGAEEVGPIVWNHLVDA</sequence>
<dbReference type="EMBL" id="PJEX01000164">
    <property type="protein sequence ID" value="TKW53879.1"/>
    <property type="molecule type" value="Genomic_DNA"/>
</dbReference>
<dbReference type="Proteomes" id="UP000310108">
    <property type="component" value="Unassembled WGS sequence"/>
</dbReference>
<comment type="caution">
    <text evidence="10">The sequence shown here is derived from an EMBL/GenBank/DDBJ whole genome shotgun (WGS) entry which is preliminary data.</text>
</comment>
<dbReference type="GO" id="GO:0000245">
    <property type="term" value="P:spliceosomal complex assembly"/>
    <property type="evidence" value="ECO:0007669"/>
    <property type="project" value="TreeGrafter"/>
</dbReference>
<dbReference type="AlphaFoldDB" id="A0A4U6XEY9"/>
<gene>
    <name evidence="10" type="ORF">CTA1_9657</name>
</gene>
<evidence type="ECO:0000256" key="3">
    <source>
        <dbReference type="ARBA" id="ARBA00022679"/>
    </source>
</evidence>
<evidence type="ECO:0000256" key="2">
    <source>
        <dbReference type="ARBA" id="ARBA00022527"/>
    </source>
</evidence>
<evidence type="ECO:0000313" key="11">
    <source>
        <dbReference type="Proteomes" id="UP000310108"/>
    </source>
</evidence>
<evidence type="ECO:0000256" key="6">
    <source>
        <dbReference type="ARBA" id="ARBA00022840"/>
    </source>
</evidence>
<keyword evidence="3" id="KW-0808">Transferase</keyword>
<dbReference type="STRING" id="1306861.A0A4U6XEY9"/>
<comment type="catalytic activity">
    <reaction evidence="8">
        <text>L-seryl-[protein] + ATP = O-phospho-L-seryl-[protein] + ADP + H(+)</text>
        <dbReference type="Rhea" id="RHEA:17989"/>
        <dbReference type="Rhea" id="RHEA-COMP:9863"/>
        <dbReference type="Rhea" id="RHEA-COMP:11604"/>
        <dbReference type="ChEBI" id="CHEBI:15378"/>
        <dbReference type="ChEBI" id="CHEBI:29999"/>
        <dbReference type="ChEBI" id="CHEBI:30616"/>
        <dbReference type="ChEBI" id="CHEBI:83421"/>
        <dbReference type="ChEBI" id="CHEBI:456216"/>
        <dbReference type="EC" id="2.7.11.1"/>
    </reaction>
</comment>
<comment type="catalytic activity">
    <reaction evidence="7">
        <text>L-threonyl-[protein] + ATP = O-phospho-L-threonyl-[protein] + ADP + H(+)</text>
        <dbReference type="Rhea" id="RHEA:46608"/>
        <dbReference type="Rhea" id="RHEA-COMP:11060"/>
        <dbReference type="Rhea" id="RHEA-COMP:11605"/>
        <dbReference type="ChEBI" id="CHEBI:15378"/>
        <dbReference type="ChEBI" id="CHEBI:30013"/>
        <dbReference type="ChEBI" id="CHEBI:30616"/>
        <dbReference type="ChEBI" id="CHEBI:61977"/>
        <dbReference type="ChEBI" id="CHEBI:456216"/>
        <dbReference type="EC" id="2.7.11.1"/>
    </reaction>
</comment>
<dbReference type="GO" id="GO:0005737">
    <property type="term" value="C:cytoplasm"/>
    <property type="evidence" value="ECO:0007669"/>
    <property type="project" value="TreeGrafter"/>
</dbReference>
<dbReference type="Gene3D" id="1.10.510.10">
    <property type="entry name" value="Transferase(Phosphotransferase) domain 1"/>
    <property type="match status" value="1"/>
</dbReference>
<dbReference type="GO" id="GO:0005524">
    <property type="term" value="F:ATP binding"/>
    <property type="evidence" value="ECO:0007669"/>
    <property type="project" value="UniProtKB-KW"/>
</dbReference>
<evidence type="ECO:0000256" key="1">
    <source>
        <dbReference type="ARBA" id="ARBA00012513"/>
    </source>
</evidence>
<dbReference type="Pfam" id="PF00069">
    <property type="entry name" value="Pkinase"/>
    <property type="match status" value="1"/>
</dbReference>
<reference evidence="10 11" key="1">
    <citation type="journal article" date="2019" name="PLoS ONE">
        <title>Comparative genome analysis indicates high evolutionary potential of pathogenicity genes in Colletotrichum tanaceti.</title>
        <authorList>
            <person name="Lelwala R.V."/>
            <person name="Korhonen P.K."/>
            <person name="Young N.D."/>
            <person name="Scott J.B."/>
            <person name="Ades P.A."/>
            <person name="Gasser R.B."/>
            <person name="Taylor P.W.J."/>
        </authorList>
    </citation>
    <scope>NUCLEOTIDE SEQUENCE [LARGE SCALE GENOMIC DNA]</scope>
    <source>
        <strain evidence="10">BRIP57314</strain>
    </source>
</reference>
<dbReference type="SMART" id="SM00220">
    <property type="entry name" value="S_TKc"/>
    <property type="match status" value="1"/>
</dbReference>
<name>A0A4U6XEY9_9PEZI</name>
<dbReference type="Gene3D" id="3.30.200.20">
    <property type="entry name" value="Phosphorylase Kinase, domain 1"/>
    <property type="match status" value="2"/>
</dbReference>
<protein>
    <recommendedName>
        <fullName evidence="1">non-specific serine/threonine protein kinase</fullName>
        <ecNumber evidence="1">2.7.11.1</ecNumber>
    </recommendedName>
</protein>
<dbReference type="PANTHER" id="PTHR47634">
    <property type="entry name" value="PROTEIN KINASE DOMAIN-CONTAINING PROTEIN-RELATED"/>
    <property type="match status" value="1"/>
</dbReference>
<dbReference type="InterPro" id="IPR040841">
    <property type="entry name" value="Luciferase_dom"/>
</dbReference>
<dbReference type="InterPro" id="IPR008271">
    <property type="entry name" value="Ser/Thr_kinase_AS"/>
</dbReference>
<keyword evidence="5 10" id="KW-0418">Kinase</keyword>
<dbReference type="PANTHER" id="PTHR47634:SF9">
    <property type="entry name" value="PROTEIN KINASE DOMAIN-CONTAINING PROTEIN-RELATED"/>
    <property type="match status" value="1"/>
</dbReference>
<evidence type="ECO:0000313" key="10">
    <source>
        <dbReference type="EMBL" id="TKW53879.1"/>
    </source>
</evidence>
<feature type="domain" description="Protein kinase" evidence="9">
    <location>
        <begin position="1"/>
        <end position="326"/>
    </location>
</feature>
<keyword evidence="6" id="KW-0067">ATP-binding</keyword>
<keyword evidence="4" id="KW-0547">Nucleotide-binding</keyword>
<dbReference type="EC" id="2.7.11.1" evidence="1"/>
<dbReference type="InterPro" id="IPR000719">
    <property type="entry name" value="Prot_kinase_dom"/>
</dbReference>
<keyword evidence="11" id="KW-1185">Reference proteome</keyword>
<evidence type="ECO:0000256" key="7">
    <source>
        <dbReference type="ARBA" id="ARBA00047899"/>
    </source>
</evidence>
<dbReference type="PROSITE" id="PS00108">
    <property type="entry name" value="PROTEIN_KINASE_ST"/>
    <property type="match status" value="1"/>
</dbReference>
<accession>A0A4U6XEY9</accession>
<keyword evidence="2" id="KW-0723">Serine/threonine-protein kinase</keyword>
<evidence type="ECO:0000256" key="8">
    <source>
        <dbReference type="ARBA" id="ARBA00048679"/>
    </source>
</evidence>
<evidence type="ECO:0000259" key="9">
    <source>
        <dbReference type="PROSITE" id="PS50011"/>
    </source>
</evidence>
<dbReference type="GO" id="GO:0005634">
    <property type="term" value="C:nucleus"/>
    <property type="evidence" value="ECO:0007669"/>
    <property type="project" value="TreeGrafter"/>
</dbReference>
<dbReference type="SUPFAM" id="SSF56112">
    <property type="entry name" value="Protein kinase-like (PK-like)"/>
    <property type="match status" value="1"/>
</dbReference>